<accession>A0A371IJ40</accession>
<name>A0A371IJ40_9FIRM</name>
<dbReference type="Gene3D" id="1.10.3210.10">
    <property type="entry name" value="Hypothetical protein af1432"/>
    <property type="match status" value="1"/>
</dbReference>
<dbReference type="EMBL" id="MBEW02000033">
    <property type="protein sequence ID" value="RDY20499.1"/>
    <property type="molecule type" value="Genomic_DNA"/>
</dbReference>
<organism evidence="1 2">
    <name type="scientific">Criibacterium bergeronii</name>
    <dbReference type="NCBI Taxonomy" id="1871336"/>
    <lineage>
        <taxon>Bacteria</taxon>
        <taxon>Bacillati</taxon>
        <taxon>Bacillota</taxon>
        <taxon>Clostridia</taxon>
        <taxon>Peptostreptococcales</taxon>
        <taxon>Filifactoraceae</taxon>
        <taxon>Criibacterium</taxon>
    </lineage>
</organism>
<dbReference type="AlphaFoldDB" id="A0A371IJ40"/>
<evidence type="ECO:0000313" key="2">
    <source>
        <dbReference type="Proteomes" id="UP000093352"/>
    </source>
</evidence>
<dbReference type="RefSeq" id="WP_094754351.1">
    <property type="nucleotide sequence ID" value="NZ_MBEW02000033.1"/>
</dbReference>
<protein>
    <submittedName>
        <fullName evidence="1">GTP pyrophosphokinase</fullName>
    </submittedName>
</protein>
<reference evidence="1 2" key="1">
    <citation type="journal article" date="2016" name="Genome Announc.">
        <title>Draft Genome Sequence of Criibacterium bergeronii gen. nov., sp. nov., Strain CCRI-22567T, Isolated from a Vaginal Sample from a Woman with Bacterial Vaginosis.</title>
        <authorList>
            <person name="Maheux A.F."/>
            <person name="Berube E."/>
            <person name="Boudreau D.K."/>
            <person name="Raymond F."/>
            <person name="Corbeil J."/>
            <person name="Roy P.H."/>
            <person name="Boissinot M."/>
            <person name="Omar R.F."/>
        </authorList>
    </citation>
    <scope>NUCLEOTIDE SEQUENCE [LARGE SCALE GENOMIC DNA]</scope>
    <source>
        <strain evidence="1 2">CCRI-22567</strain>
    </source>
</reference>
<dbReference type="STRING" id="1871336.BBG48_05795"/>
<comment type="caution">
    <text evidence="1">The sequence shown here is derived from an EMBL/GenBank/DDBJ whole genome shotgun (WGS) entry which is preliminary data.</text>
</comment>
<keyword evidence="2" id="KW-1185">Reference proteome</keyword>
<dbReference type="GO" id="GO:0016301">
    <property type="term" value="F:kinase activity"/>
    <property type="evidence" value="ECO:0007669"/>
    <property type="project" value="UniProtKB-KW"/>
</dbReference>
<evidence type="ECO:0000313" key="1">
    <source>
        <dbReference type="EMBL" id="RDY20499.1"/>
    </source>
</evidence>
<dbReference type="SUPFAM" id="SSF109604">
    <property type="entry name" value="HD-domain/PDEase-like"/>
    <property type="match status" value="1"/>
</dbReference>
<dbReference type="Proteomes" id="UP000093352">
    <property type="component" value="Unassembled WGS sequence"/>
</dbReference>
<sequence>MIYSELVRRACQIMYDAHKEDVDNGGYPYVFHPFYLATQMDTEQEICVAMLHDVVEDHGDKYSFEYLQEQGFTEEIIDAIKLLTHKKGVDYMDYIKLLSVNPIARKVKMADLKHNMDSSRTNGIKSKKYDLYVKALNYLENL</sequence>
<proteinExistence type="predicted"/>
<gene>
    <name evidence="1" type="ORF">BBG48_009740</name>
</gene>